<dbReference type="InterPro" id="IPR050712">
    <property type="entry name" value="NAD(P)H-dep_reductase"/>
</dbReference>
<dbReference type="GO" id="GO:0016491">
    <property type="term" value="F:oxidoreductase activity"/>
    <property type="evidence" value="ECO:0007669"/>
    <property type="project" value="InterPro"/>
</dbReference>
<dbReference type="AlphaFoldDB" id="A0A455SSC0"/>
<dbReference type="SUPFAM" id="SSF52218">
    <property type="entry name" value="Flavoproteins"/>
    <property type="match status" value="1"/>
</dbReference>
<reference evidence="2" key="1">
    <citation type="submission" date="2018-12" db="EMBL/GenBank/DDBJ databases">
        <title>Novel natural products biosynthetic potential of the class Ktedonobacteria.</title>
        <authorList>
            <person name="Zheng Y."/>
            <person name="Saitou A."/>
            <person name="Wang C.M."/>
            <person name="Toyoda A."/>
            <person name="Minakuchi Y."/>
            <person name="Sekiguchi Y."/>
            <person name="Ueda K."/>
            <person name="Takano H."/>
            <person name="Sakai Y."/>
            <person name="Yokota A."/>
            <person name="Yabe S."/>
        </authorList>
    </citation>
    <scope>NUCLEOTIDE SEQUENCE</scope>
    <source>
        <strain evidence="2">COM3</strain>
    </source>
</reference>
<dbReference type="GO" id="GO:0010181">
    <property type="term" value="F:FMN binding"/>
    <property type="evidence" value="ECO:0007669"/>
    <property type="project" value="TreeGrafter"/>
</dbReference>
<dbReference type="Gene3D" id="3.40.50.360">
    <property type="match status" value="1"/>
</dbReference>
<name>A0A455SSC0_9CHLR</name>
<dbReference type="Pfam" id="PF03358">
    <property type="entry name" value="FMN_red"/>
    <property type="match status" value="1"/>
</dbReference>
<organism evidence="2">
    <name type="scientific">Thermosporothrix sp. COM3</name>
    <dbReference type="NCBI Taxonomy" id="2490863"/>
    <lineage>
        <taxon>Bacteria</taxon>
        <taxon>Bacillati</taxon>
        <taxon>Chloroflexota</taxon>
        <taxon>Ktedonobacteria</taxon>
        <taxon>Ktedonobacterales</taxon>
        <taxon>Thermosporotrichaceae</taxon>
        <taxon>Thermosporothrix</taxon>
    </lineage>
</organism>
<sequence length="199" mass="22225">MSTKPHILVIFGSTRQGRRGEAVANWLMDRLTLRTDATFEFVDLRDVSLPFFDSPASPVHGHIAPEAEQWAVQVEQADGFIFVTPEYNHGYSAVLKNAIDHLYSQWAHKPAAIVSYGGFAAGYRAAEQLRQVLIELKMVPIREQVGVSLVPNWVPNVSDASTSPGGAFLNRSFNGMMTELLWWATTLIPARERDRLSQD</sequence>
<dbReference type="InterPro" id="IPR029039">
    <property type="entry name" value="Flavoprotein-like_sf"/>
</dbReference>
<evidence type="ECO:0000259" key="1">
    <source>
        <dbReference type="Pfam" id="PF03358"/>
    </source>
</evidence>
<evidence type="ECO:0000313" key="2">
    <source>
        <dbReference type="EMBL" id="BBH88054.1"/>
    </source>
</evidence>
<dbReference type="EMBL" id="AP019376">
    <property type="protein sequence ID" value="BBH88054.1"/>
    <property type="molecule type" value="Genomic_DNA"/>
</dbReference>
<accession>A0A455SSC0</accession>
<protein>
    <recommendedName>
        <fullName evidence="1">NADPH-dependent FMN reductase-like domain-containing protein</fullName>
    </recommendedName>
</protein>
<dbReference type="PANTHER" id="PTHR30543:SF21">
    <property type="entry name" value="NAD(P)H-DEPENDENT FMN REDUCTASE LOT6"/>
    <property type="match status" value="1"/>
</dbReference>
<gene>
    <name evidence="2" type="ORF">KTC_28050</name>
</gene>
<feature type="domain" description="NADPH-dependent FMN reductase-like" evidence="1">
    <location>
        <begin position="6"/>
        <end position="148"/>
    </location>
</feature>
<dbReference type="GO" id="GO:0005829">
    <property type="term" value="C:cytosol"/>
    <property type="evidence" value="ECO:0007669"/>
    <property type="project" value="TreeGrafter"/>
</dbReference>
<dbReference type="PANTHER" id="PTHR30543">
    <property type="entry name" value="CHROMATE REDUCTASE"/>
    <property type="match status" value="1"/>
</dbReference>
<proteinExistence type="predicted"/>
<dbReference type="InterPro" id="IPR005025">
    <property type="entry name" value="FMN_Rdtase-like_dom"/>
</dbReference>